<dbReference type="InterPro" id="IPR013087">
    <property type="entry name" value="Znf_C2H2_type"/>
</dbReference>
<organism evidence="2 3">
    <name type="scientific">Strongylocentrotus purpuratus</name>
    <name type="common">Purple sea urchin</name>
    <dbReference type="NCBI Taxonomy" id="7668"/>
    <lineage>
        <taxon>Eukaryota</taxon>
        <taxon>Metazoa</taxon>
        <taxon>Echinodermata</taxon>
        <taxon>Eleutherozoa</taxon>
        <taxon>Echinozoa</taxon>
        <taxon>Echinoidea</taxon>
        <taxon>Euechinoidea</taxon>
        <taxon>Echinacea</taxon>
        <taxon>Camarodonta</taxon>
        <taxon>Echinidea</taxon>
        <taxon>Strongylocentrotidae</taxon>
        <taxon>Strongylocentrotus</taxon>
    </lineage>
</organism>
<accession>A0A7M7NW82</accession>
<protein>
    <recommendedName>
        <fullName evidence="1">C2H2-type domain-containing protein</fullName>
    </recommendedName>
</protein>
<feature type="domain" description="C2H2-type" evidence="1">
    <location>
        <begin position="125"/>
        <end position="148"/>
    </location>
</feature>
<reference evidence="3" key="1">
    <citation type="submission" date="2015-02" db="EMBL/GenBank/DDBJ databases">
        <title>Genome sequencing for Strongylocentrotus purpuratus.</title>
        <authorList>
            <person name="Murali S."/>
            <person name="Liu Y."/>
            <person name="Vee V."/>
            <person name="English A."/>
            <person name="Wang M."/>
            <person name="Skinner E."/>
            <person name="Han Y."/>
            <person name="Muzny D.M."/>
            <person name="Worley K.C."/>
            <person name="Gibbs R.A."/>
        </authorList>
    </citation>
    <scope>NUCLEOTIDE SEQUENCE</scope>
</reference>
<dbReference type="AlphaFoldDB" id="A0A7M7NW82"/>
<dbReference type="PANTHER" id="PTHR31912:SF35">
    <property type="entry name" value="C2H2-TYPE DOMAIN-CONTAINING PROTEIN"/>
    <property type="match status" value="1"/>
</dbReference>
<dbReference type="EnsemblMetazoa" id="XM_030986754">
    <property type="protein sequence ID" value="XP_030842614"/>
    <property type="gene ID" value="LOC105437795"/>
</dbReference>
<keyword evidence="3" id="KW-1185">Reference proteome</keyword>
<dbReference type="GeneID" id="105437795"/>
<dbReference type="Proteomes" id="UP000007110">
    <property type="component" value="Unassembled WGS sequence"/>
</dbReference>
<evidence type="ECO:0000313" key="3">
    <source>
        <dbReference type="Proteomes" id="UP000007110"/>
    </source>
</evidence>
<dbReference type="SMART" id="SM00355">
    <property type="entry name" value="ZnF_C2H2"/>
    <property type="match status" value="4"/>
</dbReference>
<reference evidence="2" key="2">
    <citation type="submission" date="2021-01" db="UniProtKB">
        <authorList>
            <consortium name="EnsemblMetazoa"/>
        </authorList>
    </citation>
    <scope>IDENTIFICATION</scope>
</reference>
<name>A0A7M7NW82_STRPU</name>
<evidence type="ECO:0000313" key="2">
    <source>
        <dbReference type="EnsemblMetazoa" id="XP_030842614"/>
    </source>
</evidence>
<feature type="domain" description="C2H2-type" evidence="1">
    <location>
        <begin position="34"/>
        <end position="57"/>
    </location>
</feature>
<proteinExistence type="predicted"/>
<dbReference type="InParanoid" id="A0A7M7NW82"/>
<dbReference type="OrthoDB" id="9995178at2759"/>
<dbReference type="PANTHER" id="PTHR31912">
    <property type="entry name" value="IP13529P"/>
    <property type="match status" value="1"/>
</dbReference>
<dbReference type="KEGG" id="spu:105437795"/>
<evidence type="ECO:0000259" key="1">
    <source>
        <dbReference type="PROSITE" id="PS00028"/>
    </source>
</evidence>
<sequence length="926" mass="106095">MYKCHHCHYRSNSPKNYSQHYTIHKYINNASFPCGVPGCTREFRVYESFTSHLSRDHVNYRVSCITDETSAPCSSQGDIGNLEEVGLEDELLDLTCTRCKMPCKEYNMLLSHLKEHIRNGDVVTCPFNDCTSEYRVVSSLTSHLYRIHPTLKCKPVIPISATGMDSSVLPPSLGGTSNDCNKDTEDIEMQQQLPEVEEDEPSDESLSSDMFLESVALFYLGLESKQHIPQSTLQKIITGVCNFHDVSQEQLQLQLKKHLEEEGIALDRIPIILNEVFSSDLFHLVNNSQSGPLRSNYCRKKFYTKHLNYISPVSVRLGRDGKNSERHYQYVPIRETVESFFQDPSVEKQYKMKQNAPSEIYEDFHCGEIFKEHELFGKDPEAVPIILYQDAFEVVNPLGSAKNKHKILAVYATFGNLLPQNRTKIEAMQLVLLCKEKDFKYFGMDVVFLRLVSDLQELEQNGVKIGCKNVPTSVLFILGDNLGSHCIGGFCQNFSSHPFICRFCLITHADFRENPLTNAELRTVDNYEEAIAHLETHLEKHEKPFKGIVSNSIFNRLRYFHVCSPGLPPCLGHDLFEGIVRYDLALYIKDLVKKKWFSYEYLNRTMKNAHLKGFDANDKPPEISSSGEKISGHAVQNWCLLRTLPFFLHAVIQDPEDQSWQLILRLREIVQFVCSQRISHGQVLTLRVLIDEYLIDRREAFPLIKLRPKHHFLRHYPELILKCGPLMRSWTMRFESKHSYFKSHARHCANFINITKSLAEKHQLLQAFCRHGQYFSVGISAERSVPFHSNLYATSVKSAVDKCGMHSGGDVHISDSVDIDGIHYMKGEYIIINQTVVDRFHLSFGLIQSFILGSDNSGTCHFLVSVIRSSYNPALGLYELLEASNQEALECNLRCLDRQQLLDTQPLHAYTVHRRNCIALKHSICV</sequence>
<dbReference type="PROSITE" id="PS00028">
    <property type="entry name" value="ZINC_FINGER_C2H2_1"/>
    <property type="match status" value="2"/>
</dbReference>
<dbReference type="RefSeq" id="XP_030842614.1">
    <property type="nucleotide sequence ID" value="XM_030986754.1"/>
</dbReference>